<sequence length="316" mass="34972">MNRTGLTDTGVSRPLQMLYFKSVYPQKTDKSHDATKRVRKAASGDASDQEEEASPATGDLVHSQPEWGADTAHPISHHVDPHQQPEQEASMEISASQVQQQEAGTTTSTRFFHEASEGEERAVSGEECGSSSDRSGGCATVWTAAQFKVKQSYYPWLLMDSSGLGCTICKAVGTLGPEKTGGMKLAKEWVSNRPGRYTVLSQRGIEENSFQGITLNEGKSSDKTLDAKPFFQAVAKNLENRMLSQGGRVPDKTGYNKFIEELKVLYAQYWPEDAVPYVRSWVTKGHRTATDTCSKTRNREKENNPDLLVLWSILDN</sequence>
<dbReference type="EMBL" id="OZ035825">
    <property type="protein sequence ID" value="CAL1600663.1"/>
    <property type="molecule type" value="Genomic_DNA"/>
</dbReference>
<name>A0AAV2LJV6_KNICA</name>
<protein>
    <submittedName>
        <fullName evidence="2">Uncharacterized protein</fullName>
    </submittedName>
</protein>
<feature type="compositionally biased region" description="Basic and acidic residues" evidence="1">
    <location>
        <begin position="27"/>
        <end position="36"/>
    </location>
</feature>
<evidence type="ECO:0000256" key="1">
    <source>
        <dbReference type="SAM" id="MobiDB-lite"/>
    </source>
</evidence>
<keyword evidence="3" id="KW-1185">Reference proteome</keyword>
<evidence type="ECO:0000313" key="3">
    <source>
        <dbReference type="Proteomes" id="UP001497482"/>
    </source>
</evidence>
<accession>A0AAV2LJV6</accession>
<dbReference type="Proteomes" id="UP001497482">
    <property type="component" value="Chromosome 3"/>
</dbReference>
<proteinExistence type="predicted"/>
<dbReference type="AlphaFoldDB" id="A0AAV2LJV6"/>
<feature type="region of interest" description="Disordered" evidence="1">
    <location>
        <begin position="22"/>
        <end position="89"/>
    </location>
</feature>
<evidence type="ECO:0000313" key="2">
    <source>
        <dbReference type="EMBL" id="CAL1600663.1"/>
    </source>
</evidence>
<organism evidence="2 3">
    <name type="scientific">Knipowitschia caucasica</name>
    <name type="common">Caucasian dwarf goby</name>
    <name type="synonym">Pomatoschistus caucasicus</name>
    <dbReference type="NCBI Taxonomy" id="637954"/>
    <lineage>
        <taxon>Eukaryota</taxon>
        <taxon>Metazoa</taxon>
        <taxon>Chordata</taxon>
        <taxon>Craniata</taxon>
        <taxon>Vertebrata</taxon>
        <taxon>Euteleostomi</taxon>
        <taxon>Actinopterygii</taxon>
        <taxon>Neopterygii</taxon>
        <taxon>Teleostei</taxon>
        <taxon>Neoteleostei</taxon>
        <taxon>Acanthomorphata</taxon>
        <taxon>Gobiaria</taxon>
        <taxon>Gobiiformes</taxon>
        <taxon>Gobioidei</taxon>
        <taxon>Gobiidae</taxon>
        <taxon>Gobiinae</taxon>
        <taxon>Knipowitschia</taxon>
    </lineage>
</organism>
<reference evidence="2 3" key="1">
    <citation type="submission" date="2024-04" db="EMBL/GenBank/DDBJ databases">
        <authorList>
            <person name="Waldvogel A.-M."/>
            <person name="Schoenle A."/>
        </authorList>
    </citation>
    <scope>NUCLEOTIDE SEQUENCE [LARGE SCALE GENOMIC DNA]</scope>
</reference>
<gene>
    <name evidence="2" type="ORF">KC01_LOCUS28749</name>
</gene>